<accession>A0A2K2DSK0</accession>
<reference evidence="2 3" key="1">
    <citation type="journal article" date="2010" name="Nature">
        <title>Genome sequencing and analysis of the model grass Brachypodium distachyon.</title>
        <authorList>
            <consortium name="International Brachypodium Initiative"/>
        </authorList>
    </citation>
    <scope>NUCLEOTIDE SEQUENCE [LARGE SCALE GENOMIC DNA]</scope>
    <source>
        <strain evidence="2 3">Bd21</strain>
    </source>
</reference>
<dbReference type="AlphaFoldDB" id="A0A2K2DSK0"/>
<evidence type="ECO:0000313" key="3">
    <source>
        <dbReference type="EnsemblPlants" id="PNT77244"/>
    </source>
</evidence>
<evidence type="ECO:0000313" key="4">
    <source>
        <dbReference type="Proteomes" id="UP000008810"/>
    </source>
</evidence>
<proteinExistence type="predicted"/>
<keyword evidence="4" id="KW-1185">Reference proteome</keyword>
<reference evidence="2" key="2">
    <citation type="submission" date="2017-06" db="EMBL/GenBank/DDBJ databases">
        <title>WGS assembly of Brachypodium distachyon.</title>
        <authorList>
            <consortium name="The International Brachypodium Initiative"/>
            <person name="Lucas S."/>
            <person name="Harmon-Smith M."/>
            <person name="Lail K."/>
            <person name="Tice H."/>
            <person name="Grimwood J."/>
            <person name="Bruce D."/>
            <person name="Barry K."/>
            <person name="Shu S."/>
            <person name="Lindquist E."/>
            <person name="Wang M."/>
            <person name="Pitluck S."/>
            <person name="Vogel J.P."/>
            <person name="Garvin D.F."/>
            <person name="Mockler T.C."/>
            <person name="Schmutz J."/>
            <person name="Rokhsar D."/>
            <person name="Bevan M.W."/>
        </authorList>
    </citation>
    <scope>NUCLEOTIDE SEQUENCE</scope>
    <source>
        <strain evidence="2">Bd21</strain>
    </source>
</reference>
<protein>
    <submittedName>
        <fullName evidence="2 3">Uncharacterized protein</fullName>
    </submittedName>
</protein>
<organism evidence="2">
    <name type="scientific">Brachypodium distachyon</name>
    <name type="common">Purple false brome</name>
    <name type="synonym">Trachynia distachya</name>
    <dbReference type="NCBI Taxonomy" id="15368"/>
    <lineage>
        <taxon>Eukaryota</taxon>
        <taxon>Viridiplantae</taxon>
        <taxon>Streptophyta</taxon>
        <taxon>Embryophyta</taxon>
        <taxon>Tracheophyta</taxon>
        <taxon>Spermatophyta</taxon>
        <taxon>Magnoliopsida</taxon>
        <taxon>Liliopsida</taxon>
        <taxon>Poales</taxon>
        <taxon>Poaceae</taxon>
        <taxon>BOP clade</taxon>
        <taxon>Pooideae</taxon>
        <taxon>Stipodae</taxon>
        <taxon>Brachypodieae</taxon>
        <taxon>Brachypodium</taxon>
    </lineage>
</organism>
<gene>
    <name evidence="2" type="ORF">BRADI_1g59896v3</name>
</gene>
<dbReference type="Gramene" id="PNT77244">
    <property type="protein sequence ID" value="PNT77244"/>
    <property type="gene ID" value="BRADI_1g59896v3"/>
</dbReference>
<dbReference type="EnsemblPlants" id="PNT77244">
    <property type="protein sequence ID" value="PNT77244"/>
    <property type="gene ID" value="BRADI_1g59896v3"/>
</dbReference>
<reference evidence="3" key="3">
    <citation type="submission" date="2018-08" db="UniProtKB">
        <authorList>
            <consortium name="EnsemblPlants"/>
        </authorList>
    </citation>
    <scope>IDENTIFICATION</scope>
    <source>
        <strain evidence="3">cv. Bd21</strain>
    </source>
</reference>
<dbReference type="InParanoid" id="A0A2K2DSK0"/>
<sequence>MDSSDDLEIMHIRLRRAERQLALAQDEISMLRLENQDASGREDFLLGEVVKLSADSRGTLGLILCFTAQGRAFFSPTQPPAPRVSSPLPPPRARLCCCLVTALLLVPQWLQASLLAGVYIGNCCQVLQTMACMGGVATQNLDSTHHTLSIRVIVSFLMRDKVTVENPFHFLC</sequence>
<dbReference type="ExpressionAtlas" id="A0A2K2DSK0">
    <property type="expression patterns" value="baseline"/>
</dbReference>
<keyword evidence="1" id="KW-0175">Coiled coil</keyword>
<evidence type="ECO:0000256" key="1">
    <source>
        <dbReference type="SAM" id="Coils"/>
    </source>
</evidence>
<dbReference type="Proteomes" id="UP000008810">
    <property type="component" value="Chromosome 1"/>
</dbReference>
<evidence type="ECO:0000313" key="2">
    <source>
        <dbReference type="EMBL" id="PNT77244.1"/>
    </source>
</evidence>
<feature type="coiled-coil region" evidence="1">
    <location>
        <begin position="7"/>
        <end position="34"/>
    </location>
</feature>
<name>A0A2K2DSK0_BRADI</name>
<dbReference type="EMBL" id="CM000880">
    <property type="protein sequence ID" value="PNT77244.1"/>
    <property type="molecule type" value="Genomic_DNA"/>
</dbReference>